<proteinExistence type="inferred from homology"/>
<dbReference type="AlphaFoldDB" id="A0AAN6S2Y8"/>
<sequence>MSVVKPKPAPDLGIPPSSHTVDVSIIDSTTNLKGLPTKWFMTPAIPGHDSLGMDRGAPAFSFLIQHPTLNRTLVFDLGLRKDWQNLSPALTKLLNPNSGLSLTVQKNVRDILDESGLVDTSKIEAVVWSHHHFDHTGDPSTLDASTALIVGPGFKEAMVPGYPANPESTILESDYTGRELIELNFDTHPHPLKIGRFKAVDYFGDGSFYLLDSPGHAVGHICGLARVTSDPASFILMGGDAFHHGGEIRPSEFLPLPTDIIMPDPFTSLGGGGHRCPGEMFESLLPDGDRTKTFYEPARLDKGQVHHNVDQAIHTIRKLQEADVQEYVLVAAAHDDTLLDVVDFFPQKMNDFVKKGWVQKARWRFLRDFAEAVGYKEKMGGEPPKM</sequence>
<evidence type="ECO:0000313" key="6">
    <source>
        <dbReference type="EMBL" id="KAK3938540.1"/>
    </source>
</evidence>
<reference evidence="7" key="1">
    <citation type="journal article" date="2023" name="Mol. Phylogenet. Evol.">
        <title>Genome-scale phylogeny and comparative genomics of the fungal order Sordariales.</title>
        <authorList>
            <person name="Hensen N."/>
            <person name="Bonometti L."/>
            <person name="Westerberg I."/>
            <person name="Brannstrom I.O."/>
            <person name="Guillou S."/>
            <person name="Cros-Aarteil S."/>
            <person name="Calhoun S."/>
            <person name="Haridas S."/>
            <person name="Kuo A."/>
            <person name="Mondo S."/>
            <person name="Pangilinan J."/>
            <person name="Riley R."/>
            <person name="LaButti K."/>
            <person name="Andreopoulos B."/>
            <person name="Lipzen A."/>
            <person name="Chen C."/>
            <person name="Yan M."/>
            <person name="Daum C."/>
            <person name="Ng V."/>
            <person name="Clum A."/>
            <person name="Steindorff A."/>
            <person name="Ohm R.A."/>
            <person name="Martin F."/>
            <person name="Silar P."/>
            <person name="Natvig D.O."/>
            <person name="Lalanne C."/>
            <person name="Gautier V."/>
            <person name="Ament-Velasquez S.L."/>
            <person name="Kruys A."/>
            <person name="Hutchinson M.I."/>
            <person name="Powell A.J."/>
            <person name="Barry K."/>
            <person name="Miller A.N."/>
            <person name="Grigoriev I.V."/>
            <person name="Debuchy R."/>
            <person name="Gladieux P."/>
            <person name="Hiltunen Thoren M."/>
            <person name="Johannesson H."/>
        </authorList>
    </citation>
    <scope>NUCLEOTIDE SEQUENCE [LARGE SCALE GENOMIC DNA]</scope>
    <source>
        <strain evidence="7">CBS 340.73</strain>
    </source>
</reference>
<dbReference type="Proteomes" id="UP001303473">
    <property type="component" value="Unassembled WGS sequence"/>
</dbReference>
<dbReference type="InterPro" id="IPR036866">
    <property type="entry name" value="RibonucZ/Hydroxyglut_hydro"/>
</dbReference>
<dbReference type="EMBL" id="MU853827">
    <property type="protein sequence ID" value="KAK3938540.1"/>
    <property type="molecule type" value="Genomic_DNA"/>
</dbReference>
<dbReference type="Gene3D" id="3.60.15.10">
    <property type="entry name" value="Ribonuclease Z/Hydroxyacylglutathione hydrolase-like"/>
    <property type="match status" value="1"/>
</dbReference>
<dbReference type="PANTHER" id="PTHR42978:SF5">
    <property type="entry name" value="METALLO-BETA-LACTAMASE DOMAIN-CONTAINING PROTEIN"/>
    <property type="match status" value="1"/>
</dbReference>
<evidence type="ECO:0000259" key="5">
    <source>
        <dbReference type="SMART" id="SM00849"/>
    </source>
</evidence>
<keyword evidence="3" id="KW-0378">Hydrolase</keyword>
<dbReference type="GO" id="GO:0016787">
    <property type="term" value="F:hydrolase activity"/>
    <property type="evidence" value="ECO:0007669"/>
    <property type="project" value="UniProtKB-KW"/>
</dbReference>
<gene>
    <name evidence="6" type="ORF">QBC46DRAFT_389915</name>
</gene>
<evidence type="ECO:0000313" key="7">
    <source>
        <dbReference type="Proteomes" id="UP001303473"/>
    </source>
</evidence>
<protein>
    <submittedName>
        <fullName evidence="6">Beta-lactamase-like protein</fullName>
    </submittedName>
</protein>
<evidence type="ECO:0000256" key="1">
    <source>
        <dbReference type="ARBA" id="ARBA00007749"/>
    </source>
</evidence>
<organism evidence="6 7">
    <name type="scientific">Diplogelasinospora grovesii</name>
    <dbReference type="NCBI Taxonomy" id="303347"/>
    <lineage>
        <taxon>Eukaryota</taxon>
        <taxon>Fungi</taxon>
        <taxon>Dikarya</taxon>
        <taxon>Ascomycota</taxon>
        <taxon>Pezizomycotina</taxon>
        <taxon>Sordariomycetes</taxon>
        <taxon>Sordariomycetidae</taxon>
        <taxon>Sordariales</taxon>
        <taxon>Diplogelasinosporaceae</taxon>
        <taxon>Diplogelasinospora</taxon>
    </lineage>
</organism>
<evidence type="ECO:0000256" key="4">
    <source>
        <dbReference type="ARBA" id="ARBA00022833"/>
    </source>
</evidence>
<dbReference type="SUPFAM" id="SSF56281">
    <property type="entry name" value="Metallo-hydrolase/oxidoreductase"/>
    <property type="match status" value="1"/>
</dbReference>
<evidence type="ECO:0000256" key="2">
    <source>
        <dbReference type="ARBA" id="ARBA00022723"/>
    </source>
</evidence>
<dbReference type="InterPro" id="IPR051013">
    <property type="entry name" value="MBL_superfamily_lactonases"/>
</dbReference>
<name>A0AAN6S2Y8_9PEZI</name>
<evidence type="ECO:0000256" key="3">
    <source>
        <dbReference type="ARBA" id="ARBA00022801"/>
    </source>
</evidence>
<keyword evidence="7" id="KW-1185">Reference proteome</keyword>
<feature type="domain" description="Metallo-beta-lactamase" evidence="5">
    <location>
        <begin position="58"/>
        <end position="274"/>
    </location>
</feature>
<comment type="caution">
    <text evidence="6">The sequence shown here is derived from an EMBL/GenBank/DDBJ whole genome shotgun (WGS) entry which is preliminary data.</text>
</comment>
<keyword evidence="4" id="KW-0862">Zinc</keyword>
<dbReference type="CDD" id="cd07730">
    <property type="entry name" value="metallo-hydrolase-like_MBL-fold"/>
    <property type="match status" value="1"/>
</dbReference>
<accession>A0AAN6S2Y8</accession>
<comment type="similarity">
    <text evidence="1">Belongs to the metallo-beta-lactamase superfamily.</text>
</comment>
<keyword evidence="2" id="KW-0479">Metal-binding</keyword>
<dbReference type="SMART" id="SM00849">
    <property type="entry name" value="Lactamase_B"/>
    <property type="match status" value="1"/>
</dbReference>
<dbReference type="GO" id="GO:0046872">
    <property type="term" value="F:metal ion binding"/>
    <property type="evidence" value="ECO:0007669"/>
    <property type="project" value="UniProtKB-KW"/>
</dbReference>
<dbReference type="InterPro" id="IPR001279">
    <property type="entry name" value="Metallo-B-lactamas"/>
</dbReference>
<dbReference type="PANTHER" id="PTHR42978">
    <property type="entry name" value="QUORUM-QUENCHING LACTONASE YTNP-RELATED-RELATED"/>
    <property type="match status" value="1"/>
</dbReference>